<evidence type="ECO:0000256" key="1">
    <source>
        <dbReference type="SAM" id="MobiDB-lite"/>
    </source>
</evidence>
<evidence type="ECO:0008006" key="4">
    <source>
        <dbReference type="Google" id="ProtNLM"/>
    </source>
</evidence>
<dbReference type="EMBL" id="JBHTIW010000012">
    <property type="protein sequence ID" value="MFD0921344.1"/>
    <property type="molecule type" value="Genomic_DNA"/>
</dbReference>
<sequence length="198" mass="21183">MAAACTLVSCAAAPPPAPGYREPPPDPCALVRPETAVRLVGSTEPQRSGYQPPDRDAGSGIGSQACEWRNIGFAAAPEWGRTASVVLRVDVALNLRQDGSPDAGLAKTGTDLQFRDKRMQAPPPGLGLGDQSGQLYHERLGLQRAVFYFREANAEITISYQGMGSHDDGSDVRRPPEELERTAHDVAAEALQRLGPPR</sequence>
<reference evidence="3" key="1">
    <citation type="journal article" date="2019" name="Int. J. Syst. Evol. Microbiol.">
        <title>The Global Catalogue of Microorganisms (GCM) 10K type strain sequencing project: providing services to taxonomists for standard genome sequencing and annotation.</title>
        <authorList>
            <consortium name="The Broad Institute Genomics Platform"/>
            <consortium name="The Broad Institute Genome Sequencing Center for Infectious Disease"/>
            <person name="Wu L."/>
            <person name="Ma J."/>
        </authorList>
    </citation>
    <scope>NUCLEOTIDE SEQUENCE [LARGE SCALE GENOMIC DNA]</scope>
    <source>
        <strain evidence="3">CCUG 56401</strain>
    </source>
</reference>
<dbReference type="Proteomes" id="UP001597018">
    <property type="component" value="Unassembled WGS sequence"/>
</dbReference>
<accession>A0ABW3FXE2</accession>
<evidence type="ECO:0000313" key="3">
    <source>
        <dbReference type="Proteomes" id="UP001597018"/>
    </source>
</evidence>
<protein>
    <recommendedName>
        <fullName evidence="4">DUF3558 domain-containing protein</fullName>
    </recommendedName>
</protein>
<organism evidence="2 3">
    <name type="scientific">Saccharopolyspora rosea</name>
    <dbReference type="NCBI Taxonomy" id="524884"/>
    <lineage>
        <taxon>Bacteria</taxon>
        <taxon>Bacillati</taxon>
        <taxon>Actinomycetota</taxon>
        <taxon>Actinomycetes</taxon>
        <taxon>Pseudonocardiales</taxon>
        <taxon>Pseudonocardiaceae</taxon>
        <taxon>Saccharopolyspora</taxon>
    </lineage>
</organism>
<name>A0ABW3FXE2_9PSEU</name>
<feature type="region of interest" description="Disordered" evidence="1">
    <location>
        <begin position="40"/>
        <end position="60"/>
    </location>
</feature>
<proteinExistence type="predicted"/>
<comment type="caution">
    <text evidence="2">The sequence shown here is derived from an EMBL/GenBank/DDBJ whole genome shotgun (WGS) entry which is preliminary data.</text>
</comment>
<gene>
    <name evidence="2" type="ORF">ACFQ16_16485</name>
</gene>
<keyword evidence="3" id="KW-1185">Reference proteome</keyword>
<dbReference type="RefSeq" id="WP_380758400.1">
    <property type="nucleotide sequence ID" value="NZ_JBHTIW010000012.1"/>
</dbReference>
<evidence type="ECO:0000313" key="2">
    <source>
        <dbReference type="EMBL" id="MFD0921344.1"/>
    </source>
</evidence>